<comment type="caution">
    <text evidence="6">The sequence shown here is derived from an EMBL/GenBank/DDBJ whole genome shotgun (WGS) entry which is preliminary data.</text>
</comment>
<protein>
    <recommendedName>
        <fullName evidence="5">Ubiquitin-like protease family profile domain-containing protein</fullName>
    </recommendedName>
</protein>
<dbReference type="Pfam" id="PF02902">
    <property type="entry name" value="Peptidase_C48"/>
    <property type="match status" value="1"/>
</dbReference>
<evidence type="ECO:0000256" key="1">
    <source>
        <dbReference type="ARBA" id="ARBA00005234"/>
    </source>
</evidence>
<dbReference type="InterPro" id="IPR003653">
    <property type="entry name" value="Peptidase_C48_C"/>
</dbReference>
<dbReference type="GO" id="GO:0008234">
    <property type="term" value="F:cysteine-type peptidase activity"/>
    <property type="evidence" value="ECO:0007669"/>
    <property type="project" value="UniProtKB-KW"/>
</dbReference>
<dbReference type="SUPFAM" id="SSF54001">
    <property type="entry name" value="Cysteine proteinases"/>
    <property type="match status" value="1"/>
</dbReference>
<evidence type="ECO:0000259" key="5">
    <source>
        <dbReference type="Pfam" id="PF02902"/>
    </source>
</evidence>
<name>A0A0K9P6D2_ZOSMR</name>
<dbReference type="PANTHER" id="PTHR46468">
    <property type="entry name" value="SENTRIN-SPECIFIC PROTEASE 8"/>
    <property type="match status" value="1"/>
</dbReference>
<comment type="similarity">
    <text evidence="1">Belongs to the peptidase C48 family.</text>
</comment>
<evidence type="ECO:0000313" key="7">
    <source>
        <dbReference type="Proteomes" id="UP000036987"/>
    </source>
</evidence>
<keyword evidence="2" id="KW-0645">Protease</keyword>
<evidence type="ECO:0000256" key="4">
    <source>
        <dbReference type="ARBA" id="ARBA00022807"/>
    </source>
</evidence>
<proteinExistence type="inferred from homology"/>
<dbReference type="Gene3D" id="3.40.395.10">
    <property type="entry name" value="Adenoviral Proteinase, Chain A"/>
    <property type="match status" value="1"/>
</dbReference>
<keyword evidence="3" id="KW-0378">Hydrolase</keyword>
<dbReference type="GO" id="GO:0019784">
    <property type="term" value="F:deNEDDylase activity"/>
    <property type="evidence" value="ECO:0007669"/>
    <property type="project" value="InterPro"/>
</dbReference>
<dbReference type="EMBL" id="LFYR01001212">
    <property type="protein sequence ID" value="KMZ63782.1"/>
    <property type="molecule type" value="Genomic_DNA"/>
</dbReference>
<dbReference type="Proteomes" id="UP000036987">
    <property type="component" value="Unassembled WGS sequence"/>
</dbReference>
<feature type="domain" description="Ubiquitin-like protease family profile" evidence="5">
    <location>
        <begin position="388"/>
        <end position="521"/>
    </location>
</feature>
<gene>
    <name evidence="6" type="ORF">ZOSMA_39G00520</name>
</gene>
<dbReference type="GO" id="GO:0006508">
    <property type="term" value="P:proteolysis"/>
    <property type="evidence" value="ECO:0007669"/>
    <property type="project" value="UniProtKB-KW"/>
</dbReference>
<sequence>MIDGIDMNEEILTGALENLQIFSREIEQDVVVSPHYNEEVSTKEIADFLNSQCNVELNNYKTISEEAPARQVISPPSFDVLGDYRSDGIEQLEHTSAYNSPTKIMTSESDNPATPYIYSRTNLIVMVEEGQSMFAKLRDDCRYQKIKIRTEEGVTRGQLHLKNEYAIFVEEKNSMDRLNTTVNNGTMSVDQKFVSSPDFWASVVASAEQIECNMKSKNKVVRDDLSEVARRIDFTETKQNYVESPYVSSMIKRMKARNLEKNNGETASNLNHNTKRLVMNPEYNYLFFFMINNDSVFCNGSDLQDIVRHRLYTPLLVKVFAGISRAELVEKSIHEAKFQFVNPDLFNDEGCNRSSEVVPEKLSYIDAEKIDGMITSSMKGQYKRFARYFIIPMRTVKHWHFLVWTRDDNSFTHYDSNRNPLHAIHLGAAKRAVVWMTRWFRQKLVTYLPNDPEFIESLKFPQETNAKMDGGLYMIKGITDIIEYLHIENGMLNNYSLETVLQWTKNDVQKFRNYLFRRLTERMQFCPWHLKMQKRTKIGK</sequence>
<dbReference type="PANTHER" id="PTHR46468:SF1">
    <property type="entry name" value="SENTRIN-SPECIFIC PROTEASE 8"/>
    <property type="match status" value="1"/>
</dbReference>
<evidence type="ECO:0000256" key="2">
    <source>
        <dbReference type="ARBA" id="ARBA00022670"/>
    </source>
</evidence>
<dbReference type="InterPro" id="IPR038765">
    <property type="entry name" value="Papain-like_cys_pep_sf"/>
</dbReference>
<keyword evidence="7" id="KW-1185">Reference proteome</keyword>
<organism evidence="6 7">
    <name type="scientific">Zostera marina</name>
    <name type="common">Eelgrass</name>
    <dbReference type="NCBI Taxonomy" id="29655"/>
    <lineage>
        <taxon>Eukaryota</taxon>
        <taxon>Viridiplantae</taxon>
        <taxon>Streptophyta</taxon>
        <taxon>Embryophyta</taxon>
        <taxon>Tracheophyta</taxon>
        <taxon>Spermatophyta</taxon>
        <taxon>Magnoliopsida</taxon>
        <taxon>Liliopsida</taxon>
        <taxon>Zosteraceae</taxon>
        <taxon>Zostera</taxon>
    </lineage>
</organism>
<reference evidence="7" key="1">
    <citation type="journal article" date="2016" name="Nature">
        <title>The genome of the seagrass Zostera marina reveals angiosperm adaptation to the sea.</title>
        <authorList>
            <person name="Olsen J.L."/>
            <person name="Rouze P."/>
            <person name="Verhelst B."/>
            <person name="Lin Y.-C."/>
            <person name="Bayer T."/>
            <person name="Collen J."/>
            <person name="Dattolo E."/>
            <person name="De Paoli E."/>
            <person name="Dittami S."/>
            <person name="Maumus F."/>
            <person name="Michel G."/>
            <person name="Kersting A."/>
            <person name="Lauritano C."/>
            <person name="Lohaus R."/>
            <person name="Toepel M."/>
            <person name="Tonon T."/>
            <person name="Vanneste K."/>
            <person name="Amirebrahimi M."/>
            <person name="Brakel J."/>
            <person name="Bostroem C."/>
            <person name="Chovatia M."/>
            <person name="Grimwood J."/>
            <person name="Jenkins J.W."/>
            <person name="Jueterbock A."/>
            <person name="Mraz A."/>
            <person name="Stam W.T."/>
            <person name="Tice H."/>
            <person name="Bornberg-Bauer E."/>
            <person name="Green P.J."/>
            <person name="Pearson G.A."/>
            <person name="Procaccini G."/>
            <person name="Duarte C.M."/>
            <person name="Schmutz J."/>
            <person name="Reusch T.B.H."/>
            <person name="Van de Peer Y."/>
        </authorList>
    </citation>
    <scope>NUCLEOTIDE SEQUENCE [LARGE SCALE GENOMIC DNA]</scope>
    <source>
        <strain evidence="7">cv. Finnish</strain>
    </source>
</reference>
<evidence type="ECO:0000256" key="3">
    <source>
        <dbReference type="ARBA" id="ARBA00022801"/>
    </source>
</evidence>
<keyword evidence="4" id="KW-0788">Thiol protease</keyword>
<evidence type="ECO:0000313" key="6">
    <source>
        <dbReference type="EMBL" id="KMZ63782.1"/>
    </source>
</evidence>
<accession>A0A0K9P6D2</accession>
<dbReference type="AlphaFoldDB" id="A0A0K9P6D2"/>
<dbReference type="InterPro" id="IPR044613">
    <property type="entry name" value="Nep1/2-like"/>
</dbReference>